<dbReference type="NCBIfam" id="TIGR00762">
    <property type="entry name" value="DegV"/>
    <property type="match status" value="1"/>
</dbReference>
<dbReference type="PANTHER" id="PTHR33434">
    <property type="entry name" value="DEGV DOMAIN-CONTAINING PROTEIN DR_1986-RELATED"/>
    <property type="match status" value="1"/>
</dbReference>
<dbReference type="EMBL" id="CP011974">
    <property type="protein sequence ID" value="AKO94725.1"/>
    <property type="molecule type" value="Genomic_DNA"/>
</dbReference>
<evidence type="ECO:0000256" key="1">
    <source>
        <dbReference type="ARBA" id="ARBA00023121"/>
    </source>
</evidence>
<dbReference type="KEGG" id="beo:BEH_23085"/>
<keyword evidence="3" id="KW-1185">Reference proteome</keyword>
<keyword evidence="1" id="KW-0446">Lipid-binding</keyword>
<dbReference type="Pfam" id="PF02645">
    <property type="entry name" value="DegV"/>
    <property type="match status" value="1"/>
</dbReference>
<dbReference type="InterPro" id="IPR043168">
    <property type="entry name" value="DegV_C"/>
</dbReference>
<gene>
    <name evidence="2" type="ORF">BEH_23085</name>
</gene>
<dbReference type="Proteomes" id="UP000036202">
    <property type="component" value="Chromosome"/>
</dbReference>
<accession>A0A0H4KMD4</accession>
<dbReference type="OrthoDB" id="9775494at2"/>
<name>A0A0H4KMD4_9BACI</name>
<reference evidence="3" key="2">
    <citation type="submission" date="2015-06" db="EMBL/GenBank/DDBJ databases">
        <title>Genome Sequence of Bacillus endophyticus and Analysis of its Companion Mechanism in the Ketogulonigenium vulgare-Bacillus strain Consortium.</title>
        <authorList>
            <person name="Jia N."/>
            <person name="Du J."/>
            <person name="Ding M.-Z."/>
            <person name="Gao F."/>
            <person name="Yuan Y.-J."/>
        </authorList>
    </citation>
    <scope>NUCLEOTIDE SEQUENCE [LARGE SCALE GENOMIC DNA]</scope>
    <source>
        <strain evidence="3">Hbe603</strain>
    </source>
</reference>
<evidence type="ECO:0000313" key="3">
    <source>
        <dbReference type="Proteomes" id="UP000036202"/>
    </source>
</evidence>
<sequence>MKTAIIVDSTAYIPKSLREEKNIYSIPLSIIFDDKQYREEENITAEEFYEKVKQEKIFPTTSQPPIGEIVELLKEIAVNYDEAVFITLSSGISGTYQTVQSAGRMVEGLTVYPYDSEISCMVEGFYALEGADMAARGKSATEIVKRFDEMKPFIRAYFTVDDLSHLQRGGRLSAAQALIGSVLQVKPILHFEDTKIVPFEKIRTRKKALKRVLELFHEDAFQGVPIEATVIHANRPQEAEELCKEIENKYPNVNVNISYFGPVIGTHLGEGALGLGWYRK</sequence>
<dbReference type="RefSeq" id="WP_048896886.1">
    <property type="nucleotide sequence ID" value="NZ_CP011974.1"/>
</dbReference>
<dbReference type="PATRIC" id="fig|135735.6.peg.4855"/>
<dbReference type="AlphaFoldDB" id="A0A0H4KMD4"/>
<dbReference type="Gene3D" id="3.40.50.10170">
    <property type="match status" value="1"/>
</dbReference>
<dbReference type="InterPro" id="IPR050270">
    <property type="entry name" value="DegV_domain_contain"/>
</dbReference>
<dbReference type="PANTHER" id="PTHR33434:SF2">
    <property type="entry name" value="FATTY ACID-BINDING PROTEIN TM_1468"/>
    <property type="match status" value="1"/>
</dbReference>
<protein>
    <submittedName>
        <fullName evidence="2">Fatty acid-binding protein DegV</fullName>
    </submittedName>
</protein>
<dbReference type="SUPFAM" id="SSF82549">
    <property type="entry name" value="DAK1/DegV-like"/>
    <property type="match status" value="1"/>
</dbReference>
<proteinExistence type="predicted"/>
<dbReference type="InterPro" id="IPR003797">
    <property type="entry name" value="DegV"/>
</dbReference>
<evidence type="ECO:0000313" key="2">
    <source>
        <dbReference type="EMBL" id="AKO94725.1"/>
    </source>
</evidence>
<dbReference type="PROSITE" id="PS51482">
    <property type="entry name" value="DEGV"/>
    <property type="match status" value="1"/>
</dbReference>
<dbReference type="Gene3D" id="3.30.1180.10">
    <property type="match status" value="1"/>
</dbReference>
<reference evidence="2 3" key="1">
    <citation type="journal article" date="2015" name="PLoS ONE">
        <title>Genome Sequence of Bacillus endophyticus and Analysis of Its Companion Mechanism in the Ketogulonigenium vulgare-Bacillus Strain Consortium.</title>
        <authorList>
            <person name="Jia N."/>
            <person name="Du J."/>
            <person name="Ding M.Z."/>
            <person name="Gao F."/>
            <person name="Yuan Y.J."/>
        </authorList>
    </citation>
    <scope>NUCLEOTIDE SEQUENCE [LARGE SCALE GENOMIC DNA]</scope>
    <source>
        <strain evidence="2 3">Hbe603</strain>
    </source>
</reference>
<organism evidence="2 3">
    <name type="scientific">Priestia filamentosa</name>
    <dbReference type="NCBI Taxonomy" id="1402861"/>
    <lineage>
        <taxon>Bacteria</taxon>
        <taxon>Bacillati</taxon>
        <taxon>Bacillota</taxon>
        <taxon>Bacilli</taxon>
        <taxon>Bacillales</taxon>
        <taxon>Bacillaceae</taxon>
        <taxon>Priestia</taxon>
    </lineage>
</organism>
<dbReference type="GO" id="GO:0008289">
    <property type="term" value="F:lipid binding"/>
    <property type="evidence" value="ECO:0007669"/>
    <property type="project" value="UniProtKB-KW"/>
</dbReference>